<dbReference type="Pfam" id="PF24883">
    <property type="entry name" value="NPHP3_N"/>
    <property type="match status" value="1"/>
</dbReference>
<dbReference type="AlphaFoldDB" id="A0A8H5BFL7"/>
<dbReference type="InterPro" id="IPR056884">
    <property type="entry name" value="NPHP3-like_N"/>
</dbReference>
<dbReference type="PANTHER" id="PTHR10039">
    <property type="entry name" value="AMELOGENIN"/>
    <property type="match status" value="1"/>
</dbReference>
<dbReference type="Proteomes" id="UP000567179">
    <property type="component" value="Unassembled WGS sequence"/>
</dbReference>
<dbReference type="EMBL" id="JAACJJ010000028">
    <property type="protein sequence ID" value="KAF5321277.1"/>
    <property type="molecule type" value="Genomic_DNA"/>
</dbReference>
<dbReference type="OrthoDB" id="2883583at2759"/>
<organism evidence="3 4">
    <name type="scientific">Psilocybe cf. subviscida</name>
    <dbReference type="NCBI Taxonomy" id="2480587"/>
    <lineage>
        <taxon>Eukaryota</taxon>
        <taxon>Fungi</taxon>
        <taxon>Dikarya</taxon>
        <taxon>Basidiomycota</taxon>
        <taxon>Agaricomycotina</taxon>
        <taxon>Agaricomycetes</taxon>
        <taxon>Agaricomycetidae</taxon>
        <taxon>Agaricales</taxon>
        <taxon>Agaricineae</taxon>
        <taxon>Strophariaceae</taxon>
        <taxon>Psilocybe</taxon>
    </lineage>
</organism>
<keyword evidence="4" id="KW-1185">Reference proteome</keyword>
<dbReference type="Gene3D" id="3.40.50.300">
    <property type="entry name" value="P-loop containing nucleotide triphosphate hydrolases"/>
    <property type="match status" value="1"/>
</dbReference>
<accession>A0A8H5BFL7</accession>
<reference evidence="3 4" key="1">
    <citation type="journal article" date="2020" name="ISME J.">
        <title>Uncovering the hidden diversity of litter-decomposition mechanisms in mushroom-forming fungi.</title>
        <authorList>
            <person name="Floudas D."/>
            <person name="Bentzer J."/>
            <person name="Ahren D."/>
            <person name="Johansson T."/>
            <person name="Persson P."/>
            <person name="Tunlid A."/>
        </authorList>
    </citation>
    <scope>NUCLEOTIDE SEQUENCE [LARGE SCALE GENOMIC DNA]</scope>
    <source>
        <strain evidence="3 4">CBS 101986</strain>
    </source>
</reference>
<keyword evidence="1" id="KW-0677">Repeat</keyword>
<dbReference type="InterPro" id="IPR007111">
    <property type="entry name" value="NACHT_NTPase"/>
</dbReference>
<dbReference type="PROSITE" id="PS50837">
    <property type="entry name" value="NACHT"/>
    <property type="match status" value="1"/>
</dbReference>
<protein>
    <recommendedName>
        <fullName evidence="2">NACHT domain-containing protein</fullName>
    </recommendedName>
</protein>
<name>A0A8H5BFL7_9AGAR</name>
<dbReference type="PANTHER" id="PTHR10039:SF14">
    <property type="entry name" value="NACHT DOMAIN-CONTAINING PROTEIN"/>
    <property type="match status" value="1"/>
</dbReference>
<evidence type="ECO:0000313" key="3">
    <source>
        <dbReference type="EMBL" id="KAF5321277.1"/>
    </source>
</evidence>
<evidence type="ECO:0000259" key="2">
    <source>
        <dbReference type="PROSITE" id="PS50837"/>
    </source>
</evidence>
<evidence type="ECO:0000313" key="4">
    <source>
        <dbReference type="Proteomes" id="UP000567179"/>
    </source>
</evidence>
<dbReference type="InterPro" id="IPR027417">
    <property type="entry name" value="P-loop_NTPase"/>
</dbReference>
<dbReference type="SUPFAM" id="SSF52540">
    <property type="entry name" value="P-loop containing nucleoside triphosphate hydrolases"/>
    <property type="match status" value="1"/>
</dbReference>
<gene>
    <name evidence="3" type="ORF">D9619_000214</name>
</gene>
<feature type="domain" description="NACHT" evidence="2">
    <location>
        <begin position="111"/>
        <end position="265"/>
    </location>
</feature>
<comment type="caution">
    <text evidence="3">The sequence shown here is derived from an EMBL/GenBank/DDBJ whole genome shotgun (WGS) entry which is preliminary data.</text>
</comment>
<evidence type="ECO:0000256" key="1">
    <source>
        <dbReference type="ARBA" id="ARBA00022737"/>
    </source>
</evidence>
<sequence length="503" mass="56260">MWKGGCVFARGARQATNPSPEIPSPSWMFSNARNVVFTGNPTFTNYANDSTLVPIPTSLDDGMKILLQNVAKGAMHNSGERFDAPTCHPETRIALQHDVLAWVDEPPGGQLVTWMYGPAGAGKSAIAQTISEKLHAKGRLTASFFFSRASNSKGRGDETALIATLAYQLSLNIPATKVHIAAAVRDNQIIFDLSLEDQVQTLIVGPLKVAYHECPGIQGPMVIVLDGLDECRKINSAHRRVVSALIKMIRLIPHPTHKLLITSRPEHGIVAIFKGFERVDSDPIRRMELNNSWNPDEDIWTFLSASFADIRLTHPYFESHPSDNTWPSDADIDALVARSSGQFIYASVVIKYIKSEDYYNPAARLEVILQLENNNDRPYAELDALYGHIFSQIRDVEKVLTVLSLERMHSQYAFSAYLVLILSEFIGVRIEEIKFWLRPLVSLLVWEKDAIRYMHASLPDFLLNPSRSNIFCVLSTSIATTIMRRGLELLEDNDTLKASPIQF</sequence>
<proteinExistence type="predicted"/>